<reference evidence="3 4" key="1">
    <citation type="submission" date="2011-02" db="EMBL/GenBank/DDBJ databases">
        <title>The Genome Sequence of Mortierella verticillata NRRL 6337.</title>
        <authorList>
            <consortium name="The Broad Institute Genome Sequencing Platform"/>
            <person name="Russ C."/>
            <person name="Cuomo C."/>
            <person name="Burger G."/>
            <person name="Gray M.W."/>
            <person name="Holland P.W.H."/>
            <person name="King N."/>
            <person name="Lang F.B.F."/>
            <person name="Roger A.J."/>
            <person name="Ruiz-Trillo I."/>
            <person name="Young S.K."/>
            <person name="Zeng Q."/>
            <person name="Gargeya S."/>
            <person name="Alvarado L."/>
            <person name="Berlin A."/>
            <person name="Chapman S.B."/>
            <person name="Chen Z."/>
            <person name="Freedman E."/>
            <person name="Gellesch M."/>
            <person name="Goldberg J."/>
            <person name="Griggs A."/>
            <person name="Gujja S."/>
            <person name="Heilman E."/>
            <person name="Heiman D."/>
            <person name="Howarth C."/>
            <person name="Mehta T."/>
            <person name="Neiman D."/>
            <person name="Pearson M."/>
            <person name="Roberts A."/>
            <person name="Saif S."/>
            <person name="Shea T."/>
            <person name="Shenoy N."/>
            <person name="Sisk P."/>
            <person name="Stolte C."/>
            <person name="Sykes S."/>
            <person name="White J."/>
            <person name="Yandava C."/>
            <person name="Haas B."/>
            <person name="Nusbaum C."/>
            <person name="Birren B."/>
        </authorList>
    </citation>
    <scope>NUCLEOTIDE SEQUENCE [LARGE SCALE GENOMIC DNA]</scope>
    <source>
        <strain evidence="3 4">NRRL 6337</strain>
    </source>
</reference>
<protein>
    <submittedName>
        <fullName evidence="3">Uncharacterized protein</fullName>
    </submittedName>
</protein>
<sequence length="776" mass="86744">MTMDYMQHHHSSHPHNQQIHQHSSHPFPPHLPSPPHHPDEYNALSALKMAASATIFSSSNLNNNNTSLSNSGTTTTSTSITKSPPVLHPITTNTSTEHHTKAQIQPKQHSLPSPPLSSVHPTANSGFFLKSPLQERCEALESELSSLRARLKRSERSSTVREKRLSVFQQQSTDAHHVLNTLRQQHEVTVDQLKDAQREVVHAKTQLHTQKELIQRLETQTQDQDSQLKEVLVDRDSLSMEMMEAHSDNAKFLKRLRTSSDKVEKLQLENRHLIEQLRELRAKVVAVSDEKLELTEILDREKHRSNQASLELEKVVARYKAEVEKLQDLVLMMGNRHVQVQAQLQFLQQQALHLQQRPQQQQTDASTPLATNEHKALVRNSLVCSPSTTTLTSTSTKHGSLMLGDGAITSILASVATSSHARRSKPTRRFTVNASHQEAPLTLEQRKCEFLMDQITVLQRGYDTLRQDKVTLELQVDLMQRQHQYHQQQRQKRRESQRRTLGSEQSAALSTALANMNMNGGTMVSSPVVASPFVTGPLSILTRIPSEEELKLAQLRAQKELEAQEKEKERLAAEAKAKAAAEEAERQEAIRQKKLKDIHLKEALASLESKRGRSDSRNVTFTSSEELKHLEHLRLTHQEEINNVPGSPVNSAFQSAANARASRRIASPKQVAVLAHPTSTPPPSPFFATSSSSFFSSAPSPLSAAPTPASSFSSAYAPEPVSSSPLKQHTHNNNNNNNTPYTQHIHAPAAQHKRPYSRSELDIQQCSCCIGGMIDI</sequence>
<keyword evidence="1" id="KW-0175">Coiled coil</keyword>
<feature type="coiled-coil region" evidence="1">
    <location>
        <begin position="256"/>
        <end position="357"/>
    </location>
</feature>
<dbReference type="AlphaFoldDB" id="A0A086TIY1"/>
<evidence type="ECO:0000313" key="4">
    <source>
        <dbReference type="Proteomes" id="UP000243308"/>
    </source>
</evidence>
<feature type="coiled-coil region" evidence="1">
    <location>
        <begin position="547"/>
        <end position="592"/>
    </location>
</feature>
<feature type="region of interest" description="Disordered" evidence="2">
    <location>
        <begin position="482"/>
        <end position="506"/>
    </location>
</feature>
<evidence type="ECO:0000313" key="3">
    <source>
        <dbReference type="EMBL" id="KFH61908.1"/>
    </source>
</evidence>
<dbReference type="Proteomes" id="UP000243308">
    <property type="component" value="Unassembled WGS sequence"/>
</dbReference>
<dbReference type="EMBL" id="KN042435">
    <property type="protein sequence ID" value="KFH61908.1"/>
    <property type="molecule type" value="Genomic_DNA"/>
</dbReference>
<feature type="compositionally biased region" description="Low complexity" evidence="2">
    <location>
        <begin position="14"/>
        <end position="25"/>
    </location>
</feature>
<feature type="region of interest" description="Disordered" evidence="2">
    <location>
        <begin position="58"/>
        <end position="123"/>
    </location>
</feature>
<proteinExistence type="predicted"/>
<evidence type="ECO:0000256" key="1">
    <source>
        <dbReference type="SAM" id="Coils"/>
    </source>
</evidence>
<accession>A0A086TIY1</accession>
<dbReference type="OrthoDB" id="10255630at2759"/>
<gene>
    <name evidence="3" type="ORF">MVEG_12242</name>
</gene>
<keyword evidence="4" id="KW-1185">Reference proteome</keyword>
<feature type="coiled-coil region" evidence="1">
    <location>
        <begin position="130"/>
        <end position="220"/>
    </location>
</feature>
<feature type="compositionally biased region" description="Low complexity" evidence="2">
    <location>
        <begin position="706"/>
        <end position="718"/>
    </location>
</feature>
<organism evidence="3 4">
    <name type="scientific">Podila verticillata NRRL 6337</name>
    <dbReference type="NCBI Taxonomy" id="1069443"/>
    <lineage>
        <taxon>Eukaryota</taxon>
        <taxon>Fungi</taxon>
        <taxon>Fungi incertae sedis</taxon>
        <taxon>Mucoromycota</taxon>
        <taxon>Mortierellomycotina</taxon>
        <taxon>Mortierellomycetes</taxon>
        <taxon>Mortierellales</taxon>
        <taxon>Mortierellaceae</taxon>
        <taxon>Podila</taxon>
    </lineage>
</organism>
<feature type="region of interest" description="Disordered" evidence="2">
    <location>
        <begin position="1"/>
        <end position="41"/>
    </location>
</feature>
<feature type="compositionally biased region" description="Low complexity" evidence="2">
    <location>
        <begin position="58"/>
        <end position="79"/>
    </location>
</feature>
<feature type="compositionally biased region" description="Pro residues" evidence="2">
    <location>
        <begin position="26"/>
        <end position="35"/>
    </location>
</feature>
<feature type="region of interest" description="Disordered" evidence="2">
    <location>
        <begin position="706"/>
        <end position="756"/>
    </location>
</feature>
<evidence type="ECO:0000256" key="2">
    <source>
        <dbReference type="SAM" id="MobiDB-lite"/>
    </source>
</evidence>
<name>A0A086TIY1_9FUNG</name>